<dbReference type="EMBL" id="RCZC01000001">
    <property type="protein sequence ID" value="TPG56108.1"/>
    <property type="molecule type" value="Genomic_DNA"/>
</dbReference>
<dbReference type="Proteomes" id="UP000319931">
    <property type="component" value="Unassembled WGS sequence"/>
</dbReference>
<dbReference type="NCBIfam" id="TIGR01352">
    <property type="entry name" value="tonB_Cterm"/>
    <property type="match status" value="1"/>
</dbReference>
<evidence type="ECO:0000313" key="9">
    <source>
        <dbReference type="Proteomes" id="UP000319931"/>
    </source>
</evidence>
<gene>
    <name evidence="8" type="ORF">EAH76_00580</name>
</gene>
<feature type="region of interest" description="Disordered" evidence="5">
    <location>
        <begin position="117"/>
        <end position="155"/>
    </location>
</feature>
<organism evidence="8 9">
    <name type="scientific">Sphingomonas glacialis</name>
    <dbReference type="NCBI Taxonomy" id="658225"/>
    <lineage>
        <taxon>Bacteria</taxon>
        <taxon>Pseudomonadati</taxon>
        <taxon>Pseudomonadota</taxon>
        <taxon>Alphaproteobacteria</taxon>
        <taxon>Sphingomonadales</taxon>
        <taxon>Sphingomonadaceae</taxon>
        <taxon>Sphingomonas</taxon>
    </lineage>
</organism>
<dbReference type="Gene3D" id="3.30.1150.10">
    <property type="match status" value="1"/>
</dbReference>
<reference evidence="8 9" key="1">
    <citation type="journal article" date="2019" name="Environ. Microbiol.">
        <title>Species interactions and distinct microbial communities in high Arctic permafrost affected cryosols are associated with the CH4 and CO2 gas fluxes.</title>
        <authorList>
            <person name="Altshuler I."/>
            <person name="Hamel J."/>
            <person name="Turney S."/>
            <person name="Magnuson E."/>
            <person name="Levesque R."/>
            <person name="Greer C."/>
            <person name="Whyte L.G."/>
        </authorList>
    </citation>
    <scope>NUCLEOTIDE SEQUENCE [LARGE SCALE GENOMIC DNA]</scope>
    <source>
        <strain evidence="8 9">E6.1</strain>
    </source>
</reference>
<dbReference type="GO" id="GO:0016020">
    <property type="term" value="C:membrane"/>
    <property type="evidence" value="ECO:0007669"/>
    <property type="project" value="UniProtKB-SubCell"/>
</dbReference>
<dbReference type="OrthoDB" id="7390536at2"/>
<evidence type="ECO:0000256" key="3">
    <source>
        <dbReference type="ARBA" id="ARBA00022989"/>
    </source>
</evidence>
<evidence type="ECO:0000313" key="8">
    <source>
        <dbReference type="EMBL" id="TPG56108.1"/>
    </source>
</evidence>
<dbReference type="GO" id="GO:0055085">
    <property type="term" value="P:transmembrane transport"/>
    <property type="evidence" value="ECO:0007669"/>
    <property type="project" value="InterPro"/>
</dbReference>
<proteinExistence type="predicted"/>
<protein>
    <submittedName>
        <fullName evidence="8">TonB family protein</fullName>
    </submittedName>
</protein>
<dbReference type="SUPFAM" id="SSF74653">
    <property type="entry name" value="TolA/TonB C-terminal domain"/>
    <property type="match status" value="1"/>
</dbReference>
<comment type="caution">
    <text evidence="8">The sequence shown here is derived from an EMBL/GenBank/DDBJ whole genome shotgun (WGS) entry which is preliminary data.</text>
</comment>
<keyword evidence="9" id="KW-1185">Reference proteome</keyword>
<keyword evidence="2 6" id="KW-0812">Transmembrane</keyword>
<feature type="region of interest" description="Disordered" evidence="5">
    <location>
        <begin position="50"/>
        <end position="87"/>
    </location>
</feature>
<evidence type="ECO:0000256" key="1">
    <source>
        <dbReference type="ARBA" id="ARBA00004167"/>
    </source>
</evidence>
<sequence>MTGYAAATRQDRIIGAGGAAVLVGLIGYGLVMGLGVDFQRRIVDDLTVISVLPDSPPPKPDPVPAPKKAEKRKEGAASPPNLKSKATEIVAPPPPIVLQQPPPVVVAPIAGIGAERSTGAAPVAGPGTGSGGQGNGTGSGDSGDGDGGGGGTDAELVSNELRYRDLPRDVYESQAAGMVTYRATIGVNGRLSDCRVVKSSGNRALDAATCALALQHVRFRPARDASGRKVADSALFEQEWTVTRDPDRDVGRDR</sequence>
<dbReference type="Pfam" id="PF03544">
    <property type="entry name" value="TonB_C"/>
    <property type="match status" value="1"/>
</dbReference>
<dbReference type="InterPro" id="IPR006260">
    <property type="entry name" value="TonB/TolA_C"/>
</dbReference>
<comment type="subcellular location">
    <subcellularLocation>
        <location evidence="1">Membrane</location>
        <topology evidence="1">Single-pass membrane protein</topology>
    </subcellularLocation>
</comment>
<dbReference type="PROSITE" id="PS52015">
    <property type="entry name" value="TONB_CTD"/>
    <property type="match status" value="1"/>
</dbReference>
<dbReference type="InterPro" id="IPR037682">
    <property type="entry name" value="TonB_C"/>
</dbReference>
<name>A0A502G2K1_9SPHN</name>
<evidence type="ECO:0000256" key="5">
    <source>
        <dbReference type="SAM" id="MobiDB-lite"/>
    </source>
</evidence>
<dbReference type="AlphaFoldDB" id="A0A502G2K1"/>
<evidence type="ECO:0000256" key="2">
    <source>
        <dbReference type="ARBA" id="ARBA00022692"/>
    </source>
</evidence>
<feature type="compositionally biased region" description="Gly residues" evidence="5">
    <location>
        <begin position="126"/>
        <end position="152"/>
    </location>
</feature>
<feature type="compositionally biased region" description="Pro residues" evidence="5">
    <location>
        <begin position="54"/>
        <end position="65"/>
    </location>
</feature>
<dbReference type="RefSeq" id="WP_140846723.1">
    <property type="nucleotide sequence ID" value="NZ_RCZC01000001.1"/>
</dbReference>
<evidence type="ECO:0000256" key="6">
    <source>
        <dbReference type="SAM" id="Phobius"/>
    </source>
</evidence>
<accession>A0A502G2K1</accession>
<keyword evidence="4 6" id="KW-0472">Membrane</keyword>
<feature type="domain" description="TonB C-terminal" evidence="7">
    <location>
        <begin position="151"/>
        <end position="245"/>
    </location>
</feature>
<evidence type="ECO:0000259" key="7">
    <source>
        <dbReference type="PROSITE" id="PS52015"/>
    </source>
</evidence>
<keyword evidence="3 6" id="KW-1133">Transmembrane helix</keyword>
<evidence type="ECO:0000256" key="4">
    <source>
        <dbReference type="ARBA" id="ARBA00023136"/>
    </source>
</evidence>
<feature type="transmembrane region" description="Helical" evidence="6">
    <location>
        <begin position="12"/>
        <end position="31"/>
    </location>
</feature>